<organism evidence="2 3">
    <name type="scientific">Podospora australis</name>
    <dbReference type="NCBI Taxonomy" id="1536484"/>
    <lineage>
        <taxon>Eukaryota</taxon>
        <taxon>Fungi</taxon>
        <taxon>Dikarya</taxon>
        <taxon>Ascomycota</taxon>
        <taxon>Pezizomycotina</taxon>
        <taxon>Sordariomycetes</taxon>
        <taxon>Sordariomycetidae</taxon>
        <taxon>Sordariales</taxon>
        <taxon>Podosporaceae</taxon>
        <taxon>Podospora</taxon>
    </lineage>
</organism>
<dbReference type="AlphaFoldDB" id="A0AAN6X092"/>
<reference evidence="2" key="1">
    <citation type="journal article" date="2023" name="Mol. Phylogenet. Evol.">
        <title>Genome-scale phylogeny and comparative genomics of the fungal order Sordariales.</title>
        <authorList>
            <person name="Hensen N."/>
            <person name="Bonometti L."/>
            <person name="Westerberg I."/>
            <person name="Brannstrom I.O."/>
            <person name="Guillou S."/>
            <person name="Cros-Aarteil S."/>
            <person name="Calhoun S."/>
            <person name="Haridas S."/>
            <person name="Kuo A."/>
            <person name="Mondo S."/>
            <person name="Pangilinan J."/>
            <person name="Riley R."/>
            <person name="LaButti K."/>
            <person name="Andreopoulos B."/>
            <person name="Lipzen A."/>
            <person name="Chen C."/>
            <person name="Yan M."/>
            <person name="Daum C."/>
            <person name="Ng V."/>
            <person name="Clum A."/>
            <person name="Steindorff A."/>
            <person name="Ohm R.A."/>
            <person name="Martin F."/>
            <person name="Silar P."/>
            <person name="Natvig D.O."/>
            <person name="Lalanne C."/>
            <person name="Gautier V."/>
            <person name="Ament-Velasquez S.L."/>
            <person name="Kruys A."/>
            <person name="Hutchinson M.I."/>
            <person name="Powell A.J."/>
            <person name="Barry K."/>
            <person name="Miller A.N."/>
            <person name="Grigoriev I.V."/>
            <person name="Debuchy R."/>
            <person name="Gladieux P."/>
            <person name="Hiltunen Thoren M."/>
            <person name="Johannesson H."/>
        </authorList>
    </citation>
    <scope>NUCLEOTIDE SEQUENCE</scope>
    <source>
        <strain evidence="2">PSN309</strain>
    </source>
</reference>
<evidence type="ECO:0000313" key="3">
    <source>
        <dbReference type="Proteomes" id="UP001302126"/>
    </source>
</evidence>
<feature type="compositionally biased region" description="Basic and acidic residues" evidence="1">
    <location>
        <begin position="43"/>
        <end position="55"/>
    </location>
</feature>
<reference evidence="2" key="2">
    <citation type="submission" date="2023-05" db="EMBL/GenBank/DDBJ databases">
        <authorList>
            <consortium name="Lawrence Berkeley National Laboratory"/>
            <person name="Steindorff A."/>
            <person name="Hensen N."/>
            <person name="Bonometti L."/>
            <person name="Westerberg I."/>
            <person name="Brannstrom I.O."/>
            <person name="Guillou S."/>
            <person name="Cros-Aarteil S."/>
            <person name="Calhoun S."/>
            <person name="Haridas S."/>
            <person name="Kuo A."/>
            <person name="Mondo S."/>
            <person name="Pangilinan J."/>
            <person name="Riley R."/>
            <person name="Labutti K."/>
            <person name="Andreopoulos B."/>
            <person name="Lipzen A."/>
            <person name="Chen C."/>
            <person name="Yanf M."/>
            <person name="Daum C."/>
            <person name="Ng V."/>
            <person name="Clum A."/>
            <person name="Ohm R."/>
            <person name="Martin F."/>
            <person name="Silar P."/>
            <person name="Natvig D."/>
            <person name="Lalanne C."/>
            <person name="Gautier V."/>
            <person name="Ament-Velasquez S.L."/>
            <person name="Kruys A."/>
            <person name="Hutchinson M.I."/>
            <person name="Powell A.J."/>
            <person name="Barry K."/>
            <person name="Miller A.N."/>
            <person name="Grigoriev I.V."/>
            <person name="Debuchy R."/>
            <person name="Gladieux P."/>
            <person name="Thoren M.H."/>
            <person name="Johannesson H."/>
        </authorList>
    </citation>
    <scope>NUCLEOTIDE SEQUENCE</scope>
    <source>
        <strain evidence="2">PSN309</strain>
    </source>
</reference>
<protein>
    <submittedName>
        <fullName evidence="2">Uncharacterized protein</fullName>
    </submittedName>
</protein>
<evidence type="ECO:0000256" key="1">
    <source>
        <dbReference type="SAM" id="MobiDB-lite"/>
    </source>
</evidence>
<name>A0AAN6X092_9PEZI</name>
<sequence length="178" mass="19686">MADQDPTLLLLPGLSLDGASSSSSSEPEEAANPQTTTNNNTEPKSKVQSRADRSALSEEAFQHLKSTYVPKVENGEIWTKFTFNTKTPFTKPEREELMHAVEELYFFHRYAEAVHILDKIFEDDGEERLDRETKSTLRHYQVKCLARLEKQAAATSSASPAAAAAAATEQVAVLVADK</sequence>
<accession>A0AAN6X092</accession>
<comment type="caution">
    <text evidence="2">The sequence shown here is derived from an EMBL/GenBank/DDBJ whole genome shotgun (WGS) entry which is preliminary data.</text>
</comment>
<gene>
    <name evidence="2" type="ORF">QBC35DRAFT_487352</name>
</gene>
<proteinExistence type="predicted"/>
<dbReference type="EMBL" id="MU864359">
    <property type="protein sequence ID" value="KAK4191490.1"/>
    <property type="molecule type" value="Genomic_DNA"/>
</dbReference>
<evidence type="ECO:0000313" key="2">
    <source>
        <dbReference type="EMBL" id="KAK4191490.1"/>
    </source>
</evidence>
<dbReference type="Proteomes" id="UP001302126">
    <property type="component" value="Unassembled WGS sequence"/>
</dbReference>
<keyword evidence="3" id="KW-1185">Reference proteome</keyword>
<feature type="region of interest" description="Disordered" evidence="1">
    <location>
        <begin position="1"/>
        <end position="55"/>
    </location>
</feature>
<feature type="compositionally biased region" description="Low complexity" evidence="1">
    <location>
        <begin position="8"/>
        <end position="25"/>
    </location>
</feature>